<dbReference type="GO" id="GO:0008422">
    <property type="term" value="F:beta-glucosidase activity"/>
    <property type="evidence" value="ECO:0007669"/>
    <property type="project" value="TreeGrafter"/>
</dbReference>
<dbReference type="InterPro" id="IPR005084">
    <property type="entry name" value="CBM6"/>
</dbReference>
<keyword evidence="4" id="KW-0119">Carbohydrate metabolism</keyword>
<dbReference type="InterPro" id="IPR008979">
    <property type="entry name" value="Galactose-bd-like_sf"/>
</dbReference>
<feature type="domain" description="CBM6" evidence="8">
    <location>
        <begin position="398"/>
        <end position="534"/>
    </location>
</feature>
<dbReference type="PANTHER" id="PTHR31297">
    <property type="entry name" value="GLUCAN ENDO-1,6-BETA-GLUCOSIDASE B"/>
    <property type="match status" value="1"/>
</dbReference>
<dbReference type="InterPro" id="IPR017853">
    <property type="entry name" value="GH"/>
</dbReference>
<sequence length="536" mass="61669">MGFGGWMLQEGYMFHLGFLGQQYKIKGKITDLIGEKETAIFYNKWLKFHTQKADIDSMASWGFNAIRLPLHYRLFTLSVKEEPIKGQNTWLPKGFEMIDSLLNWCKQDHIYLILDLHAAPGGEGNDLAISDRHPDEPSLWQSKANQDKTVALWKKLAIRYANNTSIGGYDILNETNWGFDDPKDTRGTTEKRNIPLHNLFIRITKAIRSVDSNHIIILEGNGFANNYNGMFPLWDKNMVISFHKYGNFNNQASIQKFLDYRTKYNVPLWLGETGENSNTWFTNNIRLMEKNDIGWSWWQLKKMGINNPLEIKEPKNYQQFVDYCAGKKITLSKVKAEQILNSLLQNIKIENNIFHKDVIDAMFRQPYTTSTLPFKPNTISKNTFIKAVDYDLGRNGFAYNDADTASYMYTPGVHTEGNRGHTYRNDGVDIKNDANHQPYVFSIENGEWLQYTVSVNKTGKYRISYLTASKNNGGMINIFNNDKLFLQNLKVENTGNNTNFEASKTSSIFLKKGVNKIKIYFTKGGFTFKGFTLATE</sequence>
<dbReference type="Gene3D" id="3.20.20.80">
    <property type="entry name" value="Glycosidases"/>
    <property type="match status" value="1"/>
</dbReference>
<dbReference type="GO" id="GO:0009986">
    <property type="term" value="C:cell surface"/>
    <property type="evidence" value="ECO:0007669"/>
    <property type="project" value="TreeGrafter"/>
</dbReference>
<dbReference type="InterPro" id="IPR001547">
    <property type="entry name" value="Glyco_hydro_5"/>
</dbReference>
<keyword evidence="2 7" id="KW-0378">Hydrolase</keyword>
<dbReference type="GO" id="GO:0030245">
    <property type="term" value="P:cellulose catabolic process"/>
    <property type="evidence" value="ECO:0007669"/>
    <property type="project" value="UniProtKB-KW"/>
</dbReference>
<keyword evidence="6" id="KW-0624">Polysaccharide degradation</keyword>
<dbReference type="GO" id="GO:0030246">
    <property type="term" value="F:carbohydrate binding"/>
    <property type="evidence" value="ECO:0007669"/>
    <property type="project" value="InterPro"/>
</dbReference>
<dbReference type="OrthoDB" id="9800955at2"/>
<dbReference type="Gene3D" id="2.60.120.260">
    <property type="entry name" value="Galactose-binding domain-like"/>
    <property type="match status" value="1"/>
</dbReference>
<evidence type="ECO:0000256" key="6">
    <source>
        <dbReference type="ARBA" id="ARBA00023326"/>
    </source>
</evidence>
<dbReference type="GO" id="GO:0005576">
    <property type="term" value="C:extracellular region"/>
    <property type="evidence" value="ECO:0007669"/>
    <property type="project" value="TreeGrafter"/>
</dbReference>
<dbReference type="Proteomes" id="UP000266118">
    <property type="component" value="Chromosome"/>
</dbReference>
<dbReference type="KEGG" id="ark:D6B99_03885"/>
<accession>A0A386HUA9</accession>
<dbReference type="AlphaFoldDB" id="A0A386HUA9"/>
<dbReference type="InterPro" id="IPR050386">
    <property type="entry name" value="Glycosyl_hydrolase_5"/>
</dbReference>
<reference evidence="9 10" key="1">
    <citation type="submission" date="2018-09" db="EMBL/GenBank/DDBJ databases">
        <title>Arachidicoccus sp. nov., a bacterium isolated from soil.</title>
        <authorList>
            <person name="Weon H.-Y."/>
            <person name="Kwon S.-W."/>
            <person name="Lee S.A."/>
        </authorList>
    </citation>
    <scope>NUCLEOTIDE SEQUENCE [LARGE SCALE GENOMIC DNA]</scope>
    <source>
        <strain evidence="9 10">KIS59-12</strain>
    </source>
</reference>
<keyword evidence="3" id="KW-0136">Cellulose degradation</keyword>
<evidence type="ECO:0000313" key="9">
    <source>
        <dbReference type="EMBL" id="AYD49272.1"/>
    </source>
</evidence>
<comment type="similarity">
    <text evidence="1 7">Belongs to the glycosyl hydrolase 5 (cellulase A) family.</text>
</comment>
<dbReference type="Pfam" id="PF03422">
    <property type="entry name" value="CBM_6"/>
    <property type="match status" value="1"/>
</dbReference>
<evidence type="ECO:0000256" key="5">
    <source>
        <dbReference type="ARBA" id="ARBA00023295"/>
    </source>
</evidence>
<keyword evidence="5 7" id="KW-0326">Glycosidase</keyword>
<dbReference type="Pfam" id="PF00150">
    <property type="entry name" value="Cellulase"/>
    <property type="match status" value="1"/>
</dbReference>
<protein>
    <submittedName>
        <fullName evidence="9">Carbohydrate-binding protein</fullName>
    </submittedName>
</protein>
<gene>
    <name evidence="9" type="ORF">D6B99_03885</name>
</gene>
<evidence type="ECO:0000256" key="1">
    <source>
        <dbReference type="ARBA" id="ARBA00005641"/>
    </source>
</evidence>
<evidence type="ECO:0000256" key="2">
    <source>
        <dbReference type="ARBA" id="ARBA00022801"/>
    </source>
</evidence>
<evidence type="ECO:0000259" key="8">
    <source>
        <dbReference type="PROSITE" id="PS51175"/>
    </source>
</evidence>
<dbReference type="SUPFAM" id="SSF51445">
    <property type="entry name" value="(Trans)glycosidases"/>
    <property type="match status" value="1"/>
</dbReference>
<keyword evidence="10" id="KW-1185">Reference proteome</keyword>
<name>A0A386HUA9_9BACT</name>
<dbReference type="EMBL" id="CP032489">
    <property type="protein sequence ID" value="AYD49272.1"/>
    <property type="molecule type" value="Genomic_DNA"/>
</dbReference>
<evidence type="ECO:0000256" key="4">
    <source>
        <dbReference type="ARBA" id="ARBA00023277"/>
    </source>
</evidence>
<dbReference type="PANTHER" id="PTHR31297:SF41">
    <property type="entry name" value="ENDOGLUCANASE, PUTATIVE (AFU_ORTHOLOGUE AFUA_5G01830)-RELATED"/>
    <property type="match status" value="1"/>
</dbReference>
<dbReference type="CDD" id="cd04080">
    <property type="entry name" value="CBM6_cellulase-like"/>
    <property type="match status" value="1"/>
</dbReference>
<proteinExistence type="inferred from homology"/>
<evidence type="ECO:0000256" key="7">
    <source>
        <dbReference type="RuleBase" id="RU361153"/>
    </source>
</evidence>
<dbReference type="PROSITE" id="PS51175">
    <property type="entry name" value="CBM6"/>
    <property type="match status" value="1"/>
</dbReference>
<organism evidence="9 10">
    <name type="scientific">Arachidicoccus soli</name>
    <dbReference type="NCBI Taxonomy" id="2341117"/>
    <lineage>
        <taxon>Bacteria</taxon>
        <taxon>Pseudomonadati</taxon>
        <taxon>Bacteroidota</taxon>
        <taxon>Chitinophagia</taxon>
        <taxon>Chitinophagales</taxon>
        <taxon>Chitinophagaceae</taxon>
        <taxon>Arachidicoccus</taxon>
    </lineage>
</organism>
<evidence type="ECO:0000256" key="3">
    <source>
        <dbReference type="ARBA" id="ARBA00023001"/>
    </source>
</evidence>
<evidence type="ECO:0000313" key="10">
    <source>
        <dbReference type="Proteomes" id="UP000266118"/>
    </source>
</evidence>
<dbReference type="SUPFAM" id="SSF49785">
    <property type="entry name" value="Galactose-binding domain-like"/>
    <property type="match status" value="1"/>
</dbReference>